<evidence type="ECO:0000256" key="1">
    <source>
        <dbReference type="SAM" id="MobiDB-lite"/>
    </source>
</evidence>
<dbReference type="GeneID" id="19108167"/>
<feature type="region of interest" description="Disordered" evidence="1">
    <location>
        <begin position="78"/>
        <end position="108"/>
    </location>
</feature>
<accession>M2MHX7</accession>
<organism evidence="2 3">
    <name type="scientific">Baudoinia panamericana (strain UAMH 10762)</name>
    <name type="common">Angels' share fungus</name>
    <name type="synonym">Baudoinia compniacensis (strain UAMH 10762)</name>
    <dbReference type="NCBI Taxonomy" id="717646"/>
    <lineage>
        <taxon>Eukaryota</taxon>
        <taxon>Fungi</taxon>
        <taxon>Dikarya</taxon>
        <taxon>Ascomycota</taxon>
        <taxon>Pezizomycotina</taxon>
        <taxon>Dothideomycetes</taxon>
        <taxon>Dothideomycetidae</taxon>
        <taxon>Mycosphaerellales</taxon>
        <taxon>Teratosphaeriaceae</taxon>
        <taxon>Baudoinia</taxon>
    </lineage>
</organism>
<protein>
    <submittedName>
        <fullName evidence="2">Uncharacterized protein</fullName>
    </submittedName>
</protein>
<dbReference type="Proteomes" id="UP000011761">
    <property type="component" value="Unassembled WGS sequence"/>
</dbReference>
<gene>
    <name evidence="2" type="ORF">BAUCODRAFT_127538</name>
</gene>
<dbReference type="RefSeq" id="XP_007682019.1">
    <property type="nucleotide sequence ID" value="XM_007683829.1"/>
</dbReference>
<name>M2MHX7_BAUPA</name>
<reference evidence="2 3" key="1">
    <citation type="journal article" date="2012" name="PLoS Pathog.">
        <title>Diverse lifestyles and strategies of plant pathogenesis encoded in the genomes of eighteen Dothideomycetes fungi.</title>
        <authorList>
            <person name="Ohm R.A."/>
            <person name="Feau N."/>
            <person name="Henrissat B."/>
            <person name="Schoch C.L."/>
            <person name="Horwitz B.A."/>
            <person name="Barry K.W."/>
            <person name="Condon B.J."/>
            <person name="Copeland A.C."/>
            <person name="Dhillon B."/>
            <person name="Glaser F."/>
            <person name="Hesse C.N."/>
            <person name="Kosti I."/>
            <person name="LaButti K."/>
            <person name="Lindquist E.A."/>
            <person name="Lucas S."/>
            <person name="Salamov A.A."/>
            <person name="Bradshaw R.E."/>
            <person name="Ciuffetti L."/>
            <person name="Hamelin R.C."/>
            <person name="Kema G.H.J."/>
            <person name="Lawrence C."/>
            <person name="Scott J.A."/>
            <person name="Spatafora J.W."/>
            <person name="Turgeon B.G."/>
            <person name="de Wit P.J.G.M."/>
            <person name="Zhong S."/>
            <person name="Goodwin S.B."/>
            <person name="Grigoriev I.V."/>
        </authorList>
    </citation>
    <scope>NUCLEOTIDE SEQUENCE [LARGE SCALE GENOMIC DNA]</scope>
    <source>
        <strain evidence="2 3">UAMH 10762</strain>
    </source>
</reference>
<sequence>MSSSHCRRLSCGELVSFRFSQPSLTALLIRSLAPVLMPVPGEQRAEVFGRTPDNCGNDDITLGRALPPTTASALAAARNLPGSGSGSGQQGSSKFPSAPLVTDIWCRP</sequence>
<dbReference type="KEGG" id="bcom:BAUCODRAFT_127538"/>
<evidence type="ECO:0000313" key="3">
    <source>
        <dbReference type="Proteomes" id="UP000011761"/>
    </source>
</evidence>
<evidence type="ECO:0000313" key="2">
    <source>
        <dbReference type="EMBL" id="EMC90863.1"/>
    </source>
</evidence>
<dbReference type="EMBL" id="KB445566">
    <property type="protein sequence ID" value="EMC90863.1"/>
    <property type="molecule type" value="Genomic_DNA"/>
</dbReference>
<dbReference type="AlphaFoldDB" id="M2MHX7"/>
<dbReference type="HOGENOM" id="CLU_2196439_0_0_1"/>
<proteinExistence type="predicted"/>
<keyword evidence="3" id="KW-1185">Reference proteome</keyword>